<accession>A0ABY9IHE1</accession>
<reference evidence="1 2" key="1">
    <citation type="submission" date="2023-03" db="EMBL/GenBank/DDBJ databases">
        <title>Isolation and description of six Streptomyces strains from soil environments, able to metabolize different microbial glucans.</title>
        <authorList>
            <person name="Widen T."/>
            <person name="Larsbrink J."/>
        </authorList>
    </citation>
    <scope>NUCLEOTIDE SEQUENCE [LARGE SCALE GENOMIC DNA]</scope>
    <source>
        <strain evidence="1 2">Mut2</strain>
        <plasmid evidence="1 2">unnamed1</plasmid>
    </source>
</reference>
<dbReference type="EMBL" id="CP120993">
    <property type="protein sequence ID" value="WLQ45644.1"/>
    <property type="molecule type" value="Genomic_DNA"/>
</dbReference>
<keyword evidence="2" id="KW-1185">Reference proteome</keyword>
<evidence type="ECO:0000313" key="2">
    <source>
        <dbReference type="Proteomes" id="UP001229952"/>
    </source>
</evidence>
<sequence length="91" mass="9674">MLEIGSSHGTLTLRAGRDDGQAVCVVLPAEVLPSFVDGLRHARLDAEEDYWSVVHQVVSAARSSGQTDTPRALAEVAARSELEQGTGCRAQ</sequence>
<evidence type="ECO:0000313" key="1">
    <source>
        <dbReference type="EMBL" id="WLQ45644.1"/>
    </source>
</evidence>
<geneLocation type="plasmid" evidence="1 2">
    <name>unnamed1</name>
</geneLocation>
<organism evidence="1 2">
    <name type="scientific">Streptomyces laculatispora</name>
    <dbReference type="NCBI Taxonomy" id="887464"/>
    <lineage>
        <taxon>Bacteria</taxon>
        <taxon>Bacillati</taxon>
        <taxon>Actinomycetota</taxon>
        <taxon>Actinomycetes</taxon>
        <taxon>Kitasatosporales</taxon>
        <taxon>Streptomycetaceae</taxon>
        <taxon>Streptomyces</taxon>
    </lineage>
</organism>
<keyword evidence="1" id="KW-0614">Plasmid</keyword>
<gene>
    <name evidence="1" type="ORF">P8A22_38135</name>
</gene>
<protein>
    <submittedName>
        <fullName evidence="1">Uncharacterized protein</fullName>
    </submittedName>
</protein>
<dbReference type="RefSeq" id="WP_306092790.1">
    <property type="nucleotide sequence ID" value="NZ_CP120993.1"/>
</dbReference>
<dbReference type="Proteomes" id="UP001229952">
    <property type="component" value="Plasmid unnamed1"/>
</dbReference>
<name>A0ABY9IHE1_9ACTN</name>
<proteinExistence type="predicted"/>